<sequence>MIRKGKTIEIVLKTRWEFDPSGSEITPKSLFPHYNLSAKLQDREEDRASASENEDTDAQMAPVGKLEDVAISTGEEDEDPILDLRAPTSTDLENGLFKCMETGHEVLAKDRESYSHSKSCSLVFIDFAWSQNKLPFNMFKQDPLSYSKLICKLIGDTIYKSEEHIWKHINGKRFLNKLEVKEVENLSLDGIIKEHGEPKLQKAGFLV</sequence>
<evidence type="ECO:0000256" key="1">
    <source>
        <dbReference type="SAM" id="MobiDB-lite"/>
    </source>
</evidence>
<reference evidence="2" key="2">
    <citation type="submission" date="2020-03" db="EMBL/GenBank/DDBJ databases">
        <title>Walnut 2.0.</title>
        <authorList>
            <person name="Marrano A."/>
            <person name="Britton M."/>
            <person name="Zimin A.V."/>
            <person name="Zaini P.A."/>
            <person name="Workman R."/>
            <person name="Puiu D."/>
            <person name="Bianco L."/>
            <person name="Allen B.J."/>
            <person name="Troggio M."/>
            <person name="Leslie C.A."/>
            <person name="Timp W."/>
            <person name="Dendekar A."/>
            <person name="Salzberg S.L."/>
            <person name="Neale D.B."/>
        </authorList>
    </citation>
    <scope>NUCLEOTIDE SEQUENCE</scope>
    <source>
        <tissue evidence="2">Leaves</tissue>
    </source>
</reference>
<name>A0A833TKL8_JUGRE</name>
<comment type="caution">
    <text evidence="2">The sequence shown here is derived from an EMBL/GenBank/DDBJ whole genome shotgun (WGS) entry which is preliminary data.</text>
</comment>
<evidence type="ECO:0000313" key="3">
    <source>
        <dbReference type="Proteomes" id="UP000619265"/>
    </source>
</evidence>
<dbReference type="PANTHER" id="PTHR47854:SF1">
    <property type="entry name" value="SURFEIT LOCUS PROTEIN 2 (SURF2)"/>
    <property type="match status" value="1"/>
</dbReference>
<dbReference type="PANTHER" id="PTHR47854">
    <property type="entry name" value="SURFEIT LOCUS PROTEIN 2 (SURF2)"/>
    <property type="match status" value="1"/>
</dbReference>
<proteinExistence type="predicted"/>
<feature type="region of interest" description="Disordered" evidence="1">
    <location>
        <begin position="41"/>
        <end position="62"/>
    </location>
</feature>
<dbReference type="EMBL" id="LIHL02000008">
    <property type="protein sequence ID" value="KAF5461731.1"/>
    <property type="molecule type" value="Genomic_DNA"/>
</dbReference>
<evidence type="ECO:0000313" key="2">
    <source>
        <dbReference type="EMBL" id="KAF5461731.1"/>
    </source>
</evidence>
<gene>
    <name evidence="2" type="ORF">F2P56_017806</name>
</gene>
<dbReference type="AlphaFoldDB" id="A0A833TKL8"/>
<dbReference type="Proteomes" id="UP000619265">
    <property type="component" value="Unassembled WGS sequence"/>
</dbReference>
<protein>
    <submittedName>
        <fullName evidence="2">Uncharacterized protein</fullName>
    </submittedName>
</protein>
<accession>A0A833TKL8</accession>
<reference evidence="2" key="1">
    <citation type="submission" date="2015-10" db="EMBL/GenBank/DDBJ databases">
        <authorList>
            <person name="Martinez-Garcia P.J."/>
            <person name="Crepeau M.W."/>
            <person name="Puiu D."/>
            <person name="Gonzalez-Ibeas D."/>
            <person name="Whalen J."/>
            <person name="Stevens K."/>
            <person name="Paul R."/>
            <person name="Butterfield T."/>
            <person name="Britton M."/>
            <person name="Reagan R."/>
            <person name="Chakraborty S."/>
            <person name="Walawage S.L."/>
            <person name="Vasquez-Gross H.A."/>
            <person name="Cardeno C."/>
            <person name="Famula R."/>
            <person name="Pratt K."/>
            <person name="Kuruganti S."/>
            <person name="Aradhya M.K."/>
            <person name="Leslie C.A."/>
            <person name="Dandekar A.M."/>
            <person name="Salzberg S.L."/>
            <person name="Wegrzyn J.L."/>
            <person name="Langley C.H."/>
            <person name="Neale D.B."/>
        </authorList>
    </citation>
    <scope>NUCLEOTIDE SEQUENCE</scope>
    <source>
        <tissue evidence="2">Leaves</tissue>
    </source>
</reference>
<dbReference type="Pfam" id="PF05477">
    <property type="entry name" value="SURF2"/>
    <property type="match status" value="1"/>
</dbReference>
<organism evidence="2 3">
    <name type="scientific">Juglans regia</name>
    <name type="common">English walnut</name>
    <dbReference type="NCBI Taxonomy" id="51240"/>
    <lineage>
        <taxon>Eukaryota</taxon>
        <taxon>Viridiplantae</taxon>
        <taxon>Streptophyta</taxon>
        <taxon>Embryophyta</taxon>
        <taxon>Tracheophyta</taxon>
        <taxon>Spermatophyta</taxon>
        <taxon>Magnoliopsida</taxon>
        <taxon>eudicotyledons</taxon>
        <taxon>Gunneridae</taxon>
        <taxon>Pentapetalae</taxon>
        <taxon>rosids</taxon>
        <taxon>fabids</taxon>
        <taxon>Fagales</taxon>
        <taxon>Juglandaceae</taxon>
        <taxon>Juglans</taxon>
    </lineage>
</organism>
<dbReference type="InterPro" id="IPR008833">
    <property type="entry name" value="Surf2"/>
</dbReference>
<dbReference type="Gramene" id="Jr08_04660_p1">
    <property type="protein sequence ID" value="cds.Jr08_04660_p1"/>
    <property type="gene ID" value="Jr08_04660"/>
</dbReference>